<evidence type="ECO:0000256" key="3">
    <source>
        <dbReference type="ARBA" id="ARBA00022618"/>
    </source>
</evidence>
<dbReference type="InterPro" id="IPR055260">
    <property type="entry name" value="Ndc80_CH"/>
</dbReference>
<keyword evidence="2 10" id="KW-0158">Chromosome</keyword>
<evidence type="ECO:0000256" key="5">
    <source>
        <dbReference type="ARBA" id="ARBA00022838"/>
    </source>
</evidence>
<protein>
    <recommendedName>
        <fullName evidence="10">Kinetochore protein NDC80</fullName>
    </recommendedName>
</protein>
<dbReference type="InterPro" id="IPR005550">
    <property type="entry name" value="Kinetochore_Ndc80"/>
</dbReference>
<reference evidence="13 14" key="1">
    <citation type="journal article" date="2023" name="Commun. Biol.">
        <title>Genome analysis of Parmales, the sister group of diatoms, reveals the evolutionary specialization of diatoms from phago-mixotrophs to photoautotrophs.</title>
        <authorList>
            <person name="Ban H."/>
            <person name="Sato S."/>
            <person name="Yoshikawa S."/>
            <person name="Yamada K."/>
            <person name="Nakamura Y."/>
            <person name="Ichinomiya M."/>
            <person name="Sato N."/>
            <person name="Blanc-Mathieu R."/>
            <person name="Endo H."/>
            <person name="Kuwata A."/>
            <person name="Ogata H."/>
        </authorList>
    </citation>
    <scope>NUCLEOTIDE SEQUENCE [LARGE SCALE GENOMIC DNA]</scope>
</reference>
<proteinExistence type="inferred from homology"/>
<evidence type="ECO:0000313" key="14">
    <source>
        <dbReference type="Proteomes" id="UP001165060"/>
    </source>
</evidence>
<evidence type="ECO:0000256" key="1">
    <source>
        <dbReference type="ARBA" id="ARBA00007050"/>
    </source>
</evidence>
<evidence type="ECO:0000256" key="9">
    <source>
        <dbReference type="ARBA" id="ARBA00023328"/>
    </source>
</evidence>
<dbReference type="EMBL" id="BRYB01005985">
    <property type="protein sequence ID" value="GMI31583.1"/>
    <property type="molecule type" value="Genomic_DNA"/>
</dbReference>
<evidence type="ECO:0000256" key="2">
    <source>
        <dbReference type="ARBA" id="ARBA00022454"/>
    </source>
</evidence>
<comment type="subunit">
    <text evidence="10">Component of the NDC80 complex.</text>
</comment>
<sequence length="352" mass="39033">PPPPPRAQILARPSSKDFNNIVTFLVRKIDPNFNDGTLKFEDEVASAFKALGYPFNISKTALYAVGSPHTWPGLLAAITWLIELLSYDQEATAGEAAAAETPEEFQDMDQLVAVSDKAFFAYLADAYSAFLSGDDDLYASLEENLVGQFEEKNAVLEQECEKVAIENDEIVGMMEGLGQTQAQLPELEKREKDLSNDLEKFHQLIEQLNEHKSAMEKKVESRSAELEANEVELAGFNDRIAELKTLISGQDLSAEDVRRMQGERARVEDGLERAIAAKAEHSKVLWESEMELNSTLEELENAAATFMKKATDLEIYPHTAKNAAGQDFTMKVDRDAVHEADPNAILSGCDIK</sequence>
<organism evidence="13 14">
    <name type="scientific">Tetraparma gracilis</name>
    <dbReference type="NCBI Taxonomy" id="2962635"/>
    <lineage>
        <taxon>Eukaryota</taxon>
        <taxon>Sar</taxon>
        <taxon>Stramenopiles</taxon>
        <taxon>Ochrophyta</taxon>
        <taxon>Bolidophyceae</taxon>
        <taxon>Parmales</taxon>
        <taxon>Triparmaceae</taxon>
        <taxon>Tetraparma</taxon>
    </lineage>
</organism>
<keyword evidence="8 10" id="KW-0131">Cell cycle</keyword>
<dbReference type="InterPro" id="IPR038273">
    <property type="entry name" value="Ndc80_sf"/>
</dbReference>
<dbReference type="Pfam" id="PF03801">
    <property type="entry name" value="Ndc80_HEC"/>
    <property type="match status" value="1"/>
</dbReference>
<evidence type="ECO:0000256" key="7">
    <source>
        <dbReference type="ARBA" id="ARBA00023242"/>
    </source>
</evidence>
<accession>A0ABQ6MSP4</accession>
<keyword evidence="9 10" id="KW-0137">Centromere</keyword>
<evidence type="ECO:0000256" key="8">
    <source>
        <dbReference type="ARBA" id="ARBA00023306"/>
    </source>
</evidence>
<evidence type="ECO:0000259" key="12">
    <source>
        <dbReference type="Pfam" id="PF03801"/>
    </source>
</evidence>
<dbReference type="Proteomes" id="UP001165060">
    <property type="component" value="Unassembled WGS sequence"/>
</dbReference>
<evidence type="ECO:0000313" key="13">
    <source>
        <dbReference type="EMBL" id="GMI31583.1"/>
    </source>
</evidence>
<gene>
    <name evidence="13" type="ORF">TeGR_g1800</name>
</gene>
<name>A0ABQ6MSP4_9STRA</name>
<feature type="non-terminal residue" evidence="13">
    <location>
        <position position="1"/>
    </location>
</feature>
<keyword evidence="4 10" id="KW-0498">Mitosis</keyword>
<feature type="non-terminal residue" evidence="13">
    <location>
        <position position="352"/>
    </location>
</feature>
<keyword evidence="3 10" id="KW-0132">Cell division</keyword>
<dbReference type="PANTHER" id="PTHR10643:SF2">
    <property type="entry name" value="KINETOCHORE PROTEIN NDC80 HOMOLOG"/>
    <property type="match status" value="1"/>
</dbReference>
<evidence type="ECO:0000256" key="11">
    <source>
        <dbReference type="SAM" id="Coils"/>
    </source>
</evidence>
<keyword evidence="14" id="KW-1185">Reference proteome</keyword>
<keyword evidence="6 11" id="KW-0175">Coiled coil</keyword>
<keyword evidence="5 10" id="KW-0995">Kinetochore</keyword>
<comment type="subcellular location">
    <subcellularLocation>
        <location evidence="10">Chromosome</location>
        <location evidence="10">Centromere</location>
        <location evidence="10">Kinetochore</location>
    </subcellularLocation>
    <subcellularLocation>
        <location evidence="10">Nucleus</location>
    </subcellularLocation>
</comment>
<comment type="caution">
    <text evidence="13">The sequence shown here is derived from an EMBL/GenBank/DDBJ whole genome shotgun (WGS) entry which is preliminary data.</text>
</comment>
<evidence type="ECO:0000256" key="6">
    <source>
        <dbReference type="ARBA" id="ARBA00023054"/>
    </source>
</evidence>
<evidence type="ECO:0000256" key="10">
    <source>
        <dbReference type="RuleBase" id="RU368072"/>
    </source>
</evidence>
<dbReference type="Gene3D" id="1.10.418.30">
    <property type="entry name" value="Ncd80 complex, Ncd80 subunit"/>
    <property type="match status" value="1"/>
</dbReference>
<feature type="coiled-coil region" evidence="11">
    <location>
        <begin position="146"/>
        <end position="225"/>
    </location>
</feature>
<keyword evidence="7 10" id="KW-0539">Nucleus</keyword>
<comment type="similarity">
    <text evidence="1 10">Belongs to the NDC80/HEC1 family.</text>
</comment>
<dbReference type="PANTHER" id="PTHR10643">
    <property type="entry name" value="KINETOCHORE PROTEIN NDC80"/>
    <property type="match status" value="1"/>
</dbReference>
<feature type="domain" description="Kinetochore protein Ndc80 CH" evidence="12">
    <location>
        <begin position="8"/>
        <end position="89"/>
    </location>
</feature>
<evidence type="ECO:0000256" key="4">
    <source>
        <dbReference type="ARBA" id="ARBA00022776"/>
    </source>
</evidence>
<comment type="function">
    <text evidence="10">Acts as a component of the essential kinetochore-associated NDC80 complex, which is required for chromosome segregation and spindle checkpoint activity.</text>
</comment>